<dbReference type="AlphaFoldDB" id="A0A6A6NT75"/>
<reference evidence="2" key="1">
    <citation type="journal article" date="2020" name="Stud. Mycol.">
        <title>101 Dothideomycetes genomes: a test case for predicting lifestyles and emergence of pathogens.</title>
        <authorList>
            <person name="Haridas S."/>
            <person name="Albert R."/>
            <person name="Binder M."/>
            <person name="Bloem J."/>
            <person name="Labutti K."/>
            <person name="Salamov A."/>
            <person name="Andreopoulos B."/>
            <person name="Baker S."/>
            <person name="Barry K."/>
            <person name="Bills G."/>
            <person name="Bluhm B."/>
            <person name="Cannon C."/>
            <person name="Castanera R."/>
            <person name="Culley D."/>
            <person name="Daum C."/>
            <person name="Ezra D."/>
            <person name="Gonzalez J."/>
            <person name="Henrissat B."/>
            <person name="Kuo A."/>
            <person name="Liang C."/>
            <person name="Lipzen A."/>
            <person name="Lutzoni F."/>
            <person name="Magnuson J."/>
            <person name="Mondo S."/>
            <person name="Nolan M."/>
            <person name="Ohm R."/>
            <person name="Pangilinan J."/>
            <person name="Park H.-J."/>
            <person name="Ramirez L."/>
            <person name="Alfaro M."/>
            <person name="Sun H."/>
            <person name="Tritt A."/>
            <person name="Yoshinaga Y."/>
            <person name="Zwiers L.-H."/>
            <person name="Turgeon B."/>
            <person name="Goodwin S."/>
            <person name="Spatafora J."/>
            <person name="Crous P."/>
            <person name="Grigoriev I."/>
        </authorList>
    </citation>
    <scope>NUCLEOTIDE SEQUENCE</scope>
    <source>
        <strain evidence="2">ATCC 16933</strain>
    </source>
</reference>
<proteinExistence type="predicted"/>
<gene>
    <name evidence="2" type="ORF">BDY21DRAFT_352654</name>
</gene>
<sequence length="62" mass="6867">MLLLDPEKPSRPVASGHDGARLHSPPPPRSEPQLDAAKRQEQLCPHACSPYADQRRSARSKK</sequence>
<dbReference type="Proteomes" id="UP000799766">
    <property type="component" value="Unassembled WGS sequence"/>
</dbReference>
<feature type="compositionally biased region" description="Basic and acidic residues" evidence="1">
    <location>
        <begin position="1"/>
        <end position="10"/>
    </location>
</feature>
<protein>
    <submittedName>
        <fullName evidence="2">Uncharacterized protein</fullName>
    </submittedName>
</protein>
<evidence type="ECO:0000313" key="3">
    <source>
        <dbReference type="Proteomes" id="UP000799766"/>
    </source>
</evidence>
<accession>A0A6A6NT75</accession>
<feature type="region of interest" description="Disordered" evidence="1">
    <location>
        <begin position="1"/>
        <end position="62"/>
    </location>
</feature>
<evidence type="ECO:0000256" key="1">
    <source>
        <dbReference type="SAM" id="MobiDB-lite"/>
    </source>
</evidence>
<name>A0A6A6NT75_9PEZI</name>
<keyword evidence="3" id="KW-1185">Reference proteome</keyword>
<evidence type="ECO:0000313" key="2">
    <source>
        <dbReference type="EMBL" id="KAF2454758.1"/>
    </source>
</evidence>
<organism evidence="2 3">
    <name type="scientific">Lineolata rhizophorae</name>
    <dbReference type="NCBI Taxonomy" id="578093"/>
    <lineage>
        <taxon>Eukaryota</taxon>
        <taxon>Fungi</taxon>
        <taxon>Dikarya</taxon>
        <taxon>Ascomycota</taxon>
        <taxon>Pezizomycotina</taxon>
        <taxon>Dothideomycetes</taxon>
        <taxon>Dothideomycetes incertae sedis</taxon>
        <taxon>Lineolatales</taxon>
        <taxon>Lineolataceae</taxon>
        <taxon>Lineolata</taxon>
    </lineage>
</organism>
<dbReference type="EMBL" id="MU001690">
    <property type="protein sequence ID" value="KAF2454758.1"/>
    <property type="molecule type" value="Genomic_DNA"/>
</dbReference>